<dbReference type="GO" id="GO:0020037">
    <property type="term" value="F:heme binding"/>
    <property type="evidence" value="ECO:0007669"/>
    <property type="project" value="InterPro"/>
</dbReference>
<keyword evidence="5" id="KW-0479">Metal-binding</keyword>
<keyword evidence="9" id="KW-1133">Transmembrane helix</keyword>
<dbReference type="RefSeq" id="XP_027620831.1">
    <property type="nucleotide sequence ID" value="XM_027765030.1"/>
</dbReference>
<dbReference type="PANTHER" id="PTHR24305">
    <property type="entry name" value="CYTOCHROME P450"/>
    <property type="match status" value="1"/>
</dbReference>
<evidence type="ECO:0000256" key="5">
    <source>
        <dbReference type="ARBA" id="ARBA00022723"/>
    </source>
</evidence>
<evidence type="ECO:0000313" key="10">
    <source>
        <dbReference type="EMBL" id="GBE89918.1"/>
    </source>
</evidence>
<keyword evidence="11" id="KW-1185">Reference proteome</keyword>
<evidence type="ECO:0000256" key="4">
    <source>
        <dbReference type="ARBA" id="ARBA00022617"/>
    </source>
</evidence>
<keyword evidence="7" id="KW-0408">Iron</keyword>
<keyword evidence="9" id="KW-0472">Membrane</keyword>
<dbReference type="STRING" id="139825.A0A401H652"/>
<comment type="similarity">
    <text evidence="3">Belongs to the cytochrome P450 family.</text>
</comment>
<evidence type="ECO:0000256" key="3">
    <source>
        <dbReference type="ARBA" id="ARBA00010617"/>
    </source>
</evidence>
<feature type="transmembrane region" description="Helical" evidence="9">
    <location>
        <begin position="64"/>
        <end position="85"/>
    </location>
</feature>
<reference evidence="10 11" key="1">
    <citation type="journal article" date="2018" name="Sci. Rep.">
        <title>Genome sequence of the cauliflower mushroom Sparassis crispa (Hanabiratake) and its association with beneficial usage.</title>
        <authorList>
            <person name="Kiyama R."/>
            <person name="Furutani Y."/>
            <person name="Kawaguchi K."/>
            <person name="Nakanishi T."/>
        </authorList>
    </citation>
    <scope>NUCLEOTIDE SEQUENCE [LARGE SCALE GENOMIC DNA]</scope>
</reference>
<dbReference type="InterPro" id="IPR001128">
    <property type="entry name" value="Cyt_P450"/>
</dbReference>
<dbReference type="GeneID" id="38786835"/>
<evidence type="ECO:0008006" key="12">
    <source>
        <dbReference type="Google" id="ProtNLM"/>
    </source>
</evidence>
<dbReference type="InParanoid" id="A0A401H652"/>
<dbReference type="AlphaFoldDB" id="A0A401H652"/>
<evidence type="ECO:0000256" key="9">
    <source>
        <dbReference type="SAM" id="Phobius"/>
    </source>
</evidence>
<evidence type="ECO:0000256" key="7">
    <source>
        <dbReference type="ARBA" id="ARBA00023004"/>
    </source>
</evidence>
<keyword evidence="9" id="KW-0812">Transmembrane</keyword>
<dbReference type="Gene3D" id="1.10.630.10">
    <property type="entry name" value="Cytochrome P450"/>
    <property type="match status" value="1"/>
</dbReference>
<dbReference type="Proteomes" id="UP000287166">
    <property type="component" value="Unassembled WGS sequence"/>
</dbReference>
<dbReference type="EMBL" id="BFAD01000017">
    <property type="protein sequence ID" value="GBE89918.1"/>
    <property type="molecule type" value="Genomic_DNA"/>
</dbReference>
<protein>
    <recommendedName>
        <fullName evidence="12">Cytochrome P450</fullName>
    </recommendedName>
</protein>
<dbReference type="PANTHER" id="PTHR24305:SF166">
    <property type="entry name" value="CYTOCHROME P450 12A4, MITOCHONDRIAL-RELATED"/>
    <property type="match status" value="1"/>
</dbReference>
<evidence type="ECO:0000256" key="6">
    <source>
        <dbReference type="ARBA" id="ARBA00023002"/>
    </source>
</evidence>
<evidence type="ECO:0000256" key="2">
    <source>
        <dbReference type="ARBA" id="ARBA00005179"/>
    </source>
</evidence>
<name>A0A401H652_9APHY</name>
<keyword evidence="6" id="KW-0560">Oxidoreductase</keyword>
<gene>
    <name evidence="10" type="ORF">SCP_1702440</name>
</gene>
<comment type="caution">
    <text evidence="10">The sequence shown here is derived from an EMBL/GenBank/DDBJ whole genome shotgun (WGS) entry which is preliminary data.</text>
</comment>
<dbReference type="GO" id="GO:0016705">
    <property type="term" value="F:oxidoreductase activity, acting on paired donors, with incorporation or reduction of molecular oxygen"/>
    <property type="evidence" value="ECO:0007669"/>
    <property type="project" value="InterPro"/>
</dbReference>
<dbReference type="GO" id="GO:0005506">
    <property type="term" value="F:iron ion binding"/>
    <property type="evidence" value="ECO:0007669"/>
    <property type="project" value="InterPro"/>
</dbReference>
<proteinExistence type="inferred from homology"/>
<dbReference type="SUPFAM" id="SSF48264">
    <property type="entry name" value="Cytochrome P450"/>
    <property type="match status" value="1"/>
</dbReference>
<comment type="cofactor">
    <cofactor evidence="1">
        <name>heme</name>
        <dbReference type="ChEBI" id="CHEBI:30413"/>
    </cofactor>
</comment>
<evidence type="ECO:0000256" key="8">
    <source>
        <dbReference type="ARBA" id="ARBA00023033"/>
    </source>
</evidence>
<organism evidence="10 11">
    <name type="scientific">Sparassis crispa</name>
    <dbReference type="NCBI Taxonomy" id="139825"/>
    <lineage>
        <taxon>Eukaryota</taxon>
        <taxon>Fungi</taxon>
        <taxon>Dikarya</taxon>
        <taxon>Basidiomycota</taxon>
        <taxon>Agaricomycotina</taxon>
        <taxon>Agaricomycetes</taxon>
        <taxon>Polyporales</taxon>
        <taxon>Sparassidaceae</taxon>
        <taxon>Sparassis</taxon>
    </lineage>
</organism>
<sequence length="326" mass="36550">MDTSGEVTSVHSRFLCAAAIAGLLTWICLKRQSVRGNHAAIGYCLAFSSFYLANKQLHTTPTPLVFTCLIFGVHTLSVLLFTVAYRLSPFHPLFTFPGPRLWWISSLRLGYVSFKGKRHLILDELHKVYGPFVRIGPNTLSINTLSAAALYNANYDLDKSEAYNTPGHLPVVAIFFKQRTKKLHADRKRIWSTAFTGPTVVHFFPLLERRTMELMKCIEWRQTRAESKTVDLSECLCHWSYDFMGDMAFGGCNDLELMKRGDPDDLVMGGKRATIALDRHVVAESFSHSQPLDVSVALVNRLGSRTSSGTYRWEGPGSASVTLPQQ</sequence>
<dbReference type="InterPro" id="IPR036396">
    <property type="entry name" value="Cyt_P450_sf"/>
</dbReference>
<feature type="transmembrane region" description="Helical" evidence="9">
    <location>
        <begin position="12"/>
        <end position="29"/>
    </location>
</feature>
<evidence type="ECO:0000256" key="1">
    <source>
        <dbReference type="ARBA" id="ARBA00001971"/>
    </source>
</evidence>
<accession>A0A401H652</accession>
<comment type="pathway">
    <text evidence="2">Secondary metabolite biosynthesis.</text>
</comment>
<dbReference type="OrthoDB" id="6692864at2759"/>
<keyword evidence="4" id="KW-0349">Heme</keyword>
<evidence type="ECO:0000313" key="11">
    <source>
        <dbReference type="Proteomes" id="UP000287166"/>
    </source>
</evidence>
<dbReference type="GO" id="GO:0004497">
    <property type="term" value="F:monooxygenase activity"/>
    <property type="evidence" value="ECO:0007669"/>
    <property type="project" value="UniProtKB-KW"/>
</dbReference>
<dbReference type="InterPro" id="IPR050121">
    <property type="entry name" value="Cytochrome_P450_monoxygenase"/>
</dbReference>
<keyword evidence="8" id="KW-0503">Monooxygenase</keyword>
<dbReference type="Pfam" id="PF00067">
    <property type="entry name" value="p450"/>
    <property type="match status" value="1"/>
</dbReference>